<evidence type="ECO:0000256" key="8">
    <source>
        <dbReference type="ARBA" id="ARBA00023288"/>
    </source>
</evidence>
<dbReference type="Pfam" id="PF00503">
    <property type="entry name" value="G-alpha"/>
    <property type="match status" value="1"/>
</dbReference>
<evidence type="ECO:0000256" key="4">
    <source>
        <dbReference type="ARBA" id="ARBA00022842"/>
    </source>
</evidence>
<dbReference type="GO" id="GO:0005525">
    <property type="term" value="F:GTP binding"/>
    <property type="evidence" value="ECO:0007669"/>
    <property type="project" value="UniProtKB-KW"/>
</dbReference>
<feature type="binding site" evidence="10">
    <location>
        <position position="50"/>
    </location>
    <ligand>
        <name>Mg(2+)</name>
        <dbReference type="ChEBI" id="CHEBI:18420"/>
    </ligand>
</feature>
<dbReference type="WBParaSite" id="Gr19_v10_g11374.t1">
    <property type="protein sequence ID" value="Gr19_v10_g11374.t1"/>
    <property type="gene ID" value="Gr19_v10_g11374"/>
</dbReference>
<keyword evidence="2 10" id="KW-0479">Metal-binding</keyword>
<feature type="binding site" evidence="10">
    <location>
        <position position="182"/>
    </location>
    <ligand>
        <name>Mg(2+)</name>
        <dbReference type="ChEBI" id="CHEBI:18420"/>
    </ligand>
</feature>
<sequence>MGSSLCKGEKASEEAIDRNNQIESDLNRDRIEGRKMVKILILGSADSGKSTIVKQMRILHTNGFSETELINYRYMLYTNYIGSLHYIARGIALLHIPVPPNERDLVDRFAYSFSKFLDLDDDNMIKLIHNFITYNSVTKACQRLTEFYVPDNTNYLFAESKRILVTDYRPSAVDVIYARASTTGVHEIMFGFRRFSIRLIDVGGQKTERRKWIHCFDNVSAILYVVSLSCYDQFMEEDPSINRMNDSIELFRAMFFNQFLIRSSFILFFNKKDLFEKKLRHVPLHKFYPTFEDRTKNITDDDQYAEALEFMKKLFMDVSLVNKPEKNRHIYAHVTNATDTMNIEFVFGATCDIVLQNNLTRSGMTKRSDKRDGRQGKEGKVSGDHRMFCQRPVGVRMDENIAAGFSFIS</sequence>
<evidence type="ECO:0000256" key="2">
    <source>
        <dbReference type="ARBA" id="ARBA00022723"/>
    </source>
</evidence>
<proteinExistence type="predicted"/>
<dbReference type="GO" id="GO:0007188">
    <property type="term" value="P:adenylate cyclase-modulating G protein-coupled receptor signaling pathway"/>
    <property type="evidence" value="ECO:0007669"/>
    <property type="project" value="TreeGrafter"/>
</dbReference>
<evidence type="ECO:0000313" key="12">
    <source>
        <dbReference type="Proteomes" id="UP000887572"/>
    </source>
</evidence>
<keyword evidence="8" id="KW-0449">Lipoprotein</keyword>
<dbReference type="PRINTS" id="PR00318">
    <property type="entry name" value="GPROTEINA"/>
</dbReference>
<dbReference type="GO" id="GO:0005737">
    <property type="term" value="C:cytoplasm"/>
    <property type="evidence" value="ECO:0007669"/>
    <property type="project" value="TreeGrafter"/>
</dbReference>
<dbReference type="GO" id="GO:0003924">
    <property type="term" value="F:GTPase activity"/>
    <property type="evidence" value="ECO:0007669"/>
    <property type="project" value="InterPro"/>
</dbReference>
<dbReference type="CDD" id="cd00066">
    <property type="entry name" value="G-alpha"/>
    <property type="match status" value="1"/>
</dbReference>
<dbReference type="PANTHER" id="PTHR10218:SF302">
    <property type="entry name" value="GUANINE NUCLEOTIDE-BINDING PROTEIN ALPHA-5 SUBUNIT"/>
    <property type="match status" value="1"/>
</dbReference>
<dbReference type="Gene3D" id="1.10.400.10">
    <property type="entry name" value="GI Alpha 1, domain 2-like"/>
    <property type="match status" value="1"/>
</dbReference>
<dbReference type="GO" id="GO:0005834">
    <property type="term" value="C:heterotrimeric G-protein complex"/>
    <property type="evidence" value="ECO:0007669"/>
    <property type="project" value="TreeGrafter"/>
</dbReference>
<keyword evidence="1" id="KW-0519">Myristate</keyword>
<dbReference type="SUPFAM" id="SSF52540">
    <property type="entry name" value="P-loop containing nucleoside triphosphate hydrolases"/>
    <property type="match status" value="1"/>
</dbReference>
<keyword evidence="3 9" id="KW-0547">Nucleotide-binding</keyword>
<protein>
    <submittedName>
        <fullName evidence="13">Uncharacterized protein</fullName>
    </submittedName>
</protein>
<feature type="region of interest" description="Disordered" evidence="11">
    <location>
        <begin position="364"/>
        <end position="384"/>
    </location>
</feature>
<keyword evidence="7" id="KW-0807">Transducer</keyword>
<accession>A0A914GU62</accession>
<keyword evidence="6" id="KW-0564">Palmitate</keyword>
<feature type="binding site" evidence="9">
    <location>
        <begin position="270"/>
        <end position="273"/>
    </location>
    <ligand>
        <name>GTP</name>
        <dbReference type="ChEBI" id="CHEBI:37565"/>
    </ligand>
</feature>
<dbReference type="GO" id="GO:0046872">
    <property type="term" value="F:metal ion binding"/>
    <property type="evidence" value="ECO:0007669"/>
    <property type="project" value="UniProtKB-KW"/>
</dbReference>
<feature type="compositionally biased region" description="Basic and acidic residues" evidence="11">
    <location>
        <begin position="366"/>
        <end position="384"/>
    </location>
</feature>
<keyword evidence="5 9" id="KW-0342">GTP-binding</keyword>
<evidence type="ECO:0000256" key="6">
    <source>
        <dbReference type="ARBA" id="ARBA00023139"/>
    </source>
</evidence>
<evidence type="ECO:0000256" key="10">
    <source>
        <dbReference type="PIRSR" id="PIRSR601019-2"/>
    </source>
</evidence>
<reference evidence="13" key="1">
    <citation type="submission" date="2022-11" db="UniProtKB">
        <authorList>
            <consortium name="WormBaseParasite"/>
        </authorList>
    </citation>
    <scope>IDENTIFICATION</scope>
</reference>
<dbReference type="FunFam" id="3.40.50.300:FF:002307">
    <property type="entry name" value="Guanine nucleotide-binding protein G(k) subunit alpha"/>
    <property type="match status" value="1"/>
</dbReference>
<evidence type="ECO:0000256" key="11">
    <source>
        <dbReference type="SAM" id="MobiDB-lite"/>
    </source>
</evidence>
<dbReference type="Gene3D" id="3.40.50.300">
    <property type="entry name" value="P-loop containing nucleotide triphosphate hydrolases"/>
    <property type="match status" value="1"/>
</dbReference>
<dbReference type="InterPro" id="IPR011025">
    <property type="entry name" value="GproteinA_insert"/>
</dbReference>
<dbReference type="GO" id="GO:0031683">
    <property type="term" value="F:G-protein beta/gamma-subunit complex binding"/>
    <property type="evidence" value="ECO:0007669"/>
    <property type="project" value="InterPro"/>
</dbReference>
<dbReference type="GO" id="GO:0001664">
    <property type="term" value="F:G protein-coupled receptor binding"/>
    <property type="evidence" value="ECO:0007669"/>
    <property type="project" value="TreeGrafter"/>
</dbReference>
<dbReference type="InterPro" id="IPR001019">
    <property type="entry name" value="Gprotein_alpha_su"/>
</dbReference>
<evidence type="ECO:0000256" key="5">
    <source>
        <dbReference type="ARBA" id="ARBA00023134"/>
    </source>
</evidence>
<dbReference type="Proteomes" id="UP000887572">
    <property type="component" value="Unplaced"/>
</dbReference>
<dbReference type="AlphaFoldDB" id="A0A914GU62"/>
<evidence type="ECO:0000256" key="1">
    <source>
        <dbReference type="ARBA" id="ARBA00022707"/>
    </source>
</evidence>
<evidence type="ECO:0000256" key="3">
    <source>
        <dbReference type="ARBA" id="ARBA00022741"/>
    </source>
</evidence>
<dbReference type="PANTHER" id="PTHR10218">
    <property type="entry name" value="GTP-BINDING PROTEIN ALPHA SUBUNIT"/>
    <property type="match status" value="1"/>
</dbReference>
<evidence type="ECO:0000313" key="13">
    <source>
        <dbReference type="WBParaSite" id="Gr19_v10_g11374.t1"/>
    </source>
</evidence>
<keyword evidence="12" id="KW-1185">Reference proteome</keyword>
<evidence type="ECO:0000256" key="7">
    <source>
        <dbReference type="ARBA" id="ARBA00023224"/>
    </source>
</evidence>
<dbReference type="SUPFAM" id="SSF47895">
    <property type="entry name" value="Transducin (alpha subunit), insertion domain"/>
    <property type="match status" value="1"/>
</dbReference>
<dbReference type="PROSITE" id="PS51882">
    <property type="entry name" value="G_ALPHA"/>
    <property type="match status" value="1"/>
</dbReference>
<evidence type="ECO:0000256" key="9">
    <source>
        <dbReference type="PIRSR" id="PIRSR601019-1"/>
    </source>
</evidence>
<name>A0A914GU62_GLORO</name>
<organism evidence="12 13">
    <name type="scientific">Globodera rostochiensis</name>
    <name type="common">Golden nematode worm</name>
    <name type="synonym">Heterodera rostochiensis</name>
    <dbReference type="NCBI Taxonomy" id="31243"/>
    <lineage>
        <taxon>Eukaryota</taxon>
        <taxon>Metazoa</taxon>
        <taxon>Ecdysozoa</taxon>
        <taxon>Nematoda</taxon>
        <taxon>Chromadorea</taxon>
        <taxon>Rhabditida</taxon>
        <taxon>Tylenchina</taxon>
        <taxon>Tylenchomorpha</taxon>
        <taxon>Tylenchoidea</taxon>
        <taxon>Heteroderidae</taxon>
        <taxon>Heteroderinae</taxon>
        <taxon>Globodera</taxon>
    </lineage>
</organism>
<feature type="binding site" evidence="9">
    <location>
        <begin position="201"/>
        <end position="205"/>
    </location>
    <ligand>
        <name>GTP</name>
        <dbReference type="ChEBI" id="CHEBI:37565"/>
    </ligand>
</feature>
<dbReference type="SMART" id="SM00275">
    <property type="entry name" value="G_alpha"/>
    <property type="match status" value="1"/>
</dbReference>
<feature type="binding site" evidence="9">
    <location>
        <position position="337"/>
    </location>
    <ligand>
        <name>GTP</name>
        <dbReference type="ChEBI" id="CHEBI:37565"/>
    </ligand>
</feature>
<dbReference type="InterPro" id="IPR027417">
    <property type="entry name" value="P-loop_NTPase"/>
</dbReference>
<keyword evidence="4 10" id="KW-0460">Magnesium</keyword>